<evidence type="ECO:0000256" key="1">
    <source>
        <dbReference type="ARBA" id="ARBA00022737"/>
    </source>
</evidence>
<dbReference type="InterPro" id="IPR011989">
    <property type="entry name" value="ARM-like"/>
</dbReference>
<feature type="repeat" description="Pumilio" evidence="2">
    <location>
        <begin position="344"/>
        <end position="379"/>
    </location>
</feature>
<feature type="region of interest" description="Disordered" evidence="3">
    <location>
        <begin position="1"/>
        <end position="46"/>
    </location>
</feature>
<sequence>MSDPGTSPSPSPRFDVQATPGGYVTESTPTTWPSTSSQSRAWPGASACAEGLERRLAALERRIANLEEDAAAGAVPPVLVPPRSGAETPDEFNPFWDDAPPSMHPYGVHAFPEKVLQNRQMTPIGTSFEEQCALFGAPSRIDWARAIRVPDPPPEAMPPRDVVDASELVRQVLVQHSGASCIALQHCLKDDTRAPDVVPAVRRRLIPLASDAYGRFVVHRALGREPSLAWRLQGSFAILALSAHGALVVQRVLEVATDVRYAVLHELLQTPLAQTLLRPCAAPVWQTIWALPWDAEVRAHIAATVHAHLQGRWLAVATDEVGSVLVQDLLRSGLVGASSACVAELLAHFVECVCDQYGVWVIQHLAEHGSRDVQDRVAELLLRHVATVCLSPYGAKAVQVILRVSDTSVGMALAERLCAPAAPAHGAGARPLLVDVALTQQGLPILAQLLTTTGPRRYDLLHTVRKYTMALKSNKSGLRVFQLCERARAFTGYEHS</sequence>
<evidence type="ECO:0000313" key="4">
    <source>
        <dbReference type="EMBL" id="WFD49326.1"/>
    </source>
</evidence>
<keyword evidence="5" id="KW-1185">Reference proteome</keyword>
<dbReference type="PANTHER" id="PTHR12537">
    <property type="entry name" value="RNA BINDING PROTEIN PUMILIO-RELATED"/>
    <property type="match status" value="1"/>
</dbReference>
<protein>
    <recommendedName>
        <fullName evidence="6">PUM-HD domain-containing protein</fullName>
    </recommendedName>
</protein>
<name>A0ABY8EV92_MALFU</name>
<evidence type="ECO:0008006" key="6">
    <source>
        <dbReference type="Google" id="ProtNLM"/>
    </source>
</evidence>
<evidence type="ECO:0000256" key="2">
    <source>
        <dbReference type="PROSITE-ProRule" id="PRU00317"/>
    </source>
</evidence>
<dbReference type="PANTHER" id="PTHR12537:SF12">
    <property type="entry name" value="MATERNAL PROTEIN PUMILIO"/>
    <property type="match status" value="1"/>
</dbReference>
<organism evidence="4 5">
    <name type="scientific">Malassezia furfur</name>
    <name type="common">Pityriasis versicolor infection agent</name>
    <name type="synonym">Pityrosporum furfur</name>
    <dbReference type="NCBI Taxonomy" id="55194"/>
    <lineage>
        <taxon>Eukaryota</taxon>
        <taxon>Fungi</taxon>
        <taxon>Dikarya</taxon>
        <taxon>Basidiomycota</taxon>
        <taxon>Ustilaginomycotina</taxon>
        <taxon>Malasseziomycetes</taxon>
        <taxon>Malasseziales</taxon>
        <taxon>Malasseziaceae</taxon>
        <taxon>Malassezia</taxon>
    </lineage>
</organism>
<dbReference type="InterPro" id="IPR016024">
    <property type="entry name" value="ARM-type_fold"/>
</dbReference>
<feature type="compositionally biased region" description="Low complexity" evidence="3">
    <location>
        <begin position="25"/>
        <end position="39"/>
    </location>
</feature>
<evidence type="ECO:0000256" key="3">
    <source>
        <dbReference type="SAM" id="MobiDB-lite"/>
    </source>
</evidence>
<dbReference type="Proteomes" id="UP000818624">
    <property type="component" value="Chromosome 4"/>
</dbReference>
<dbReference type="PROSITE" id="PS50302">
    <property type="entry name" value="PUM"/>
    <property type="match status" value="2"/>
</dbReference>
<dbReference type="Pfam" id="PF00806">
    <property type="entry name" value="PUF"/>
    <property type="match status" value="2"/>
</dbReference>
<proteinExistence type="predicted"/>
<dbReference type="SUPFAM" id="SSF48371">
    <property type="entry name" value="ARM repeat"/>
    <property type="match status" value="1"/>
</dbReference>
<dbReference type="InterPro" id="IPR001313">
    <property type="entry name" value="Pumilio_RNA-bd_rpt"/>
</dbReference>
<feature type="repeat" description="Pumilio" evidence="2">
    <location>
        <begin position="231"/>
        <end position="269"/>
    </location>
</feature>
<dbReference type="SMART" id="SM00025">
    <property type="entry name" value="Pumilio"/>
    <property type="match status" value="3"/>
</dbReference>
<dbReference type="EMBL" id="CP046237">
    <property type="protein sequence ID" value="WFD49326.1"/>
    <property type="molecule type" value="Genomic_DNA"/>
</dbReference>
<evidence type="ECO:0000313" key="5">
    <source>
        <dbReference type="Proteomes" id="UP000818624"/>
    </source>
</evidence>
<reference evidence="4 5" key="1">
    <citation type="journal article" date="2020" name="Elife">
        <title>Loss of centromere function drives karyotype evolution in closely related Malassezia species.</title>
        <authorList>
            <person name="Sankaranarayanan S.R."/>
            <person name="Ianiri G."/>
            <person name="Coelho M.A."/>
            <person name="Reza M.H."/>
            <person name="Thimmappa B.C."/>
            <person name="Ganguly P."/>
            <person name="Vadnala R.N."/>
            <person name="Sun S."/>
            <person name="Siddharthan R."/>
            <person name="Tellgren-Roth C."/>
            <person name="Dawson T.L."/>
            <person name="Heitman J."/>
            <person name="Sanyal K."/>
        </authorList>
    </citation>
    <scope>NUCLEOTIDE SEQUENCE [LARGE SCALE GENOMIC DNA]</scope>
    <source>
        <strain evidence="4">CBS14141</strain>
    </source>
</reference>
<accession>A0ABY8EV92</accession>
<dbReference type="Gene3D" id="1.25.10.10">
    <property type="entry name" value="Leucine-rich Repeat Variant"/>
    <property type="match status" value="1"/>
</dbReference>
<keyword evidence="1" id="KW-0677">Repeat</keyword>
<gene>
    <name evidence="4" type="ORF">GLX27_004006</name>
</gene>